<evidence type="ECO:0000313" key="1">
    <source>
        <dbReference type="EMBL" id="KAG9325103.1"/>
    </source>
</evidence>
<proteinExistence type="predicted"/>
<dbReference type="EMBL" id="JAIFTL010000048">
    <property type="protein sequence ID" value="KAG9325103.1"/>
    <property type="molecule type" value="Genomic_DNA"/>
</dbReference>
<accession>A0A9P8CY19</accession>
<dbReference type="AlphaFoldDB" id="A0A9P8CY19"/>
<name>A0A9P8CY19_MORAP</name>
<organism evidence="1 2">
    <name type="scientific">Mortierella alpina</name>
    <name type="common">Oleaginous fungus</name>
    <name type="synonym">Mortierella renispora</name>
    <dbReference type="NCBI Taxonomy" id="64518"/>
    <lineage>
        <taxon>Eukaryota</taxon>
        <taxon>Fungi</taxon>
        <taxon>Fungi incertae sedis</taxon>
        <taxon>Mucoromycota</taxon>
        <taxon>Mortierellomycotina</taxon>
        <taxon>Mortierellomycetes</taxon>
        <taxon>Mortierellales</taxon>
        <taxon>Mortierellaceae</taxon>
        <taxon>Mortierella</taxon>
    </lineage>
</organism>
<gene>
    <name evidence="1" type="ORF">KVV02_006765</name>
</gene>
<reference evidence="1" key="1">
    <citation type="submission" date="2021-07" db="EMBL/GenBank/DDBJ databases">
        <title>Draft genome of Mortierella alpina, strain LL118, isolated from an aspen leaf litter sample.</title>
        <authorList>
            <person name="Yang S."/>
            <person name="Vinatzer B.A."/>
        </authorList>
    </citation>
    <scope>NUCLEOTIDE SEQUENCE</scope>
    <source>
        <strain evidence="1">LL118</strain>
    </source>
</reference>
<sequence length="241" mass="25452">MKLTTAAVLASCAPSLGFALVGIAWSITNVPGSGLTDITFPFSIANAPRKNGYYFAQQFSFNGQSDVGYTGLQPRPDANGRPVIHAFFSSSVAGTTTIDKNCSHGADGGQGVSCAIEFNAPYANSYELEIRMTQGTTWQGTVVNTTTGRRVLIGTWTLPAGTGGIKGSETGFMEYFPWNDGRPHSCNTLPNTSVVFGIPTTTTKGVTGGLRDAYEYGNCVGKVAFKSQRTSNRGVEISVGF</sequence>
<dbReference type="Proteomes" id="UP000717515">
    <property type="component" value="Unassembled WGS sequence"/>
</dbReference>
<protein>
    <submittedName>
        <fullName evidence="1">Uncharacterized protein</fullName>
    </submittedName>
</protein>
<evidence type="ECO:0000313" key="2">
    <source>
        <dbReference type="Proteomes" id="UP000717515"/>
    </source>
</evidence>
<comment type="caution">
    <text evidence="1">The sequence shown here is derived from an EMBL/GenBank/DDBJ whole genome shotgun (WGS) entry which is preliminary data.</text>
</comment>